<dbReference type="RefSeq" id="XP_017786294.1">
    <property type="nucleotide sequence ID" value="XM_017930805.1"/>
</dbReference>
<dbReference type="GeneID" id="108569299"/>
<proteinExistence type="predicted"/>
<dbReference type="SUPFAM" id="SSF57667">
    <property type="entry name" value="beta-beta-alpha zinc fingers"/>
    <property type="match status" value="2"/>
</dbReference>
<evidence type="ECO:0000256" key="4">
    <source>
        <dbReference type="ARBA" id="ARBA00022833"/>
    </source>
</evidence>
<accession>A0ABM1NHJ4</accession>
<dbReference type="PROSITE" id="PS50157">
    <property type="entry name" value="ZINC_FINGER_C2H2_2"/>
    <property type="match status" value="4"/>
</dbReference>
<evidence type="ECO:0000256" key="5">
    <source>
        <dbReference type="PROSITE-ProRule" id="PRU00042"/>
    </source>
</evidence>
<organism evidence="7 8">
    <name type="scientific">Nicrophorus vespilloides</name>
    <name type="common">Boreal carrion beetle</name>
    <dbReference type="NCBI Taxonomy" id="110193"/>
    <lineage>
        <taxon>Eukaryota</taxon>
        <taxon>Metazoa</taxon>
        <taxon>Ecdysozoa</taxon>
        <taxon>Arthropoda</taxon>
        <taxon>Hexapoda</taxon>
        <taxon>Insecta</taxon>
        <taxon>Pterygota</taxon>
        <taxon>Neoptera</taxon>
        <taxon>Endopterygota</taxon>
        <taxon>Coleoptera</taxon>
        <taxon>Polyphaga</taxon>
        <taxon>Staphyliniformia</taxon>
        <taxon>Silphidae</taxon>
        <taxon>Nicrophorinae</taxon>
        <taxon>Nicrophorus</taxon>
    </lineage>
</organism>
<protein>
    <submittedName>
        <fullName evidence="8">Zinc finger protein 239-like</fullName>
    </submittedName>
</protein>
<reference evidence="8" key="1">
    <citation type="submission" date="2025-08" db="UniProtKB">
        <authorList>
            <consortium name="RefSeq"/>
        </authorList>
    </citation>
    <scope>IDENTIFICATION</scope>
    <source>
        <tissue evidence="8">Whole Larva</tissue>
    </source>
</reference>
<feature type="domain" description="C2H2-type" evidence="6">
    <location>
        <begin position="67"/>
        <end position="94"/>
    </location>
</feature>
<dbReference type="Proteomes" id="UP000695000">
    <property type="component" value="Unplaced"/>
</dbReference>
<keyword evidence="1" id="KW-0479">Metal-binding</keyword>
<keyword evidence="4" id="KW-0862">Zinc</keyword>
<name>A0ABM1NHJ4_NICVS</name>
<sequence>MVVKVERRPIRTTNEPKILIKEEVTNEDDDNEDYDGKITDLDCVLCKKNFKSASELWRHSAQVHAAGLCDICGKPFASIEKLNIHRRIHTGYKPHACRTCSKSFTRKDQLREHERVHTGEKPFICKFCGKGFSQRSPLRLHERTHTGERPYICRFCSHGFISKAVMDSHMKSCQGA</sequence>
<dbReference type="Gene3D" id="3.30.160.60">
    <property type="entry name" value="Classic Zinc Finger"/>
    <property type="match status" value="5"/>
</dbReference>
<dbReference type="SMART" id="SM00355">
    <property type="entry name" value="ZnF_C2H2"/>
    <property type="match status" value="5"/>
</dbReference>
<dbReference type="Pfam" id="PF00096">
    <property type="entry name" value="zf-C2H2"/>
    <property type="match status" value="4"/>
</dbReference>
<evidence type="ECO:0000256" key="1">
    <source>
        <dbReference type="ARBA" id="ARBA00022723"/>
    </source>
</evidence>
<dbReference type="InterPro" id="IPR013087">
    <property type="entry name" value="Znf_C2H2_type"/>
</dbReference>
<evidence type="ECO:0000313" key="7">
    <source>
        <dbReference type="Proteomes" id="UP000695000"/>
    </source>
</evidence>
<feature type="domain" description="C2H2-type" evidence="6">
    <location>
        <begin position="41"/>
        <end position="65"/>
    </location>
</feature>
<evidence type="ECO:0000256" key="3">
    <source>
        <dbReference type="ARBA" id="ARBA00022771"/>
    </source>
</evidence>
<gene>
    <name evidence="8" type="primary">LOC108569299</name>
</gene>
<feature type="domain" description="C2H2-type" evidence="6">
    <location>
        <begin position="95"/>
        <end position="122"/>
    </location>
</feature>
<dbReference type="InterPro" id="IPR036236">
    <property type="entry name" value="Znf_C2H2_sf"/>
</dbReference>
<keyword evidence="3 5" id="KW-0863">Zinc-finger</keyword>
<evidence type="ECO:0000313" key="8">
    <source>
        <dbReference type="RefSeq" id="XP_017786294.1"/>
    </source>
</evidence>
<keyword evidence="2" id="KW-0677">Repeat</keyword>
<dbReference type="PANTHER" id="PTHR14003:SF19">
    <property type="entry name" value="YY2 TRANSCRIPTION FACTOR"/>
    <property type="match status" value="1"/>
</dbReference>
<dbReference type="PANTHER" id="PTHR14003">
    <property type="entry name" value="TRANSCRIPTIONAL REPRESSOR PROTEIN YY"/>
    <property type="match status" value="1"/>
</dbReference>
<feature type="domain" description="C2H2-type" evidence="6">
    <location>
        <begin position="123"/>
        <end position="150"/>
    </location>
</feature>
<evidence type="ECO:0000259" key="6">
    <source>
        <dbReference type="PROSITE" id="PS50157"/>
    </source>
</evidence>
<evidence type="ECO:0000256" key="2">
    <source>
        <dbReference type="ARBA" id="ARBA00022737"/>
    </source>
</evidence>
<keyword evidence="7" id="KW-1185">Reference proteome</keyword>
<dbReference type="PROSITE" id="PS00028">
    <property type="entry name" value="ZINC_FINGER_C2H2_1"/>
    <property type="match status" value="3"/>
</dbReference>